<dbReference type="Pfam" id="PF00857">
    <property type="entry name" value="Isochorismatase"/>
    <property type="match status" value="1"/>
</dbReference>
<dbReference type="InterPro" id="IPR000868">
    <property type="entry name" value="Isochorismatase-like_dom"/>
</dbReference>
<accession>A0A2K9NXP8</accession>
<dbReference type="SUPFAM" id="SSF52499">
    <property type="entry name" value="Isochorismatase-like hydrolases"/>
    <property type="match status" value="1"/>
</dbReference>
<protein>
    <submittedName>
        <fullName evidence="1">Hydrolase</fullName>
    </submittedName>
</protein>
<dbReference type="PANTHER" id="PTHR43559">
    <property type="entry name" value="HYDROLASE YCAC-RELATED"/>
    <property type="match status" value="1"/>
</dbReference>
<reference evidence="1 2" key="1">
    <citation type="submission" date="2018-01" db="EMBL/GenBank/DDBJ databases">
        <title>Complete genome sequence of Bacteriovorax stolpii DSM12778.</title>
        <authorList>
            <person name="Tang B."/>
            <person name="Chang J."/>
        </authorList>
    </citation>
    <scope>NUCLEOTIDE SEQUENCE [LARGE SCALE GENOMIC DNA]</scope>
    <source>
        <strain evidence="1 2">DSM 12778</strain>
    </source>
</reference>
<proteinExistence type="predicted"/>
<organism evidence="1 2">
    <name type="scientific">Bacteriovorax stolpii</name>
    <name type="common">Bdellovibrio stolpii</name>
    <dbReference type="NCBI Taxonomy" id="960"/>
    <lineage>
        <taxon>Bacteria</taxon>
        <taxon>Pseudomonadati</taxon>
        <taxon>Bdellovibrionota</taxon>
        <taxon>Bacteriovoracia</taxon>
        <taxon>Bacteriovoracales</taxon>
        <taxon>Bacteriovoracaceae</taxon>
        <taxon>Bacteriovorax</taxon>
    </lineage>
</organism>
<dbReference type="Gene3D" id="3.40.50.850">
    <property type="entry name" value="Isochorismatase-like"/>
    <property type="match status" value="1"/>
</dbReference>
<dbReference type="InterPro" id="IPR053152">
    <property type="entry name" value="Hydrolase_YcaC-like"/>
</dbReference>
<dbReference type="GO" id="GO:0016787">
    <property type="term" value="F:hydrolase activity"/>
    <property type="evidence" value="ECO:0007669"/>
    <property type="project" value="UniProtKB-KW"/>
</dbReference>
<dbReference type="KEGG" id="bsto:C0V70_15815"/>
<dbReference type="Proteomes" id="UP000235584">
    <property type="component" value="Chromosome"/>
</dbReference>
<gene>
    <name evidence="1" type="ORF">C0V70_15815</name>
</gene>
<dbReference type="PANTHER" id="PTHR43559:SF1">
    <property type="entry name" value="HYDROLASE"/>
    <property type="match status" value="1"/>
</dbReference>
<keyword evidence="2" id="KW-1185">Reference proteome</keyword>
<dbReference type="RefSeq" id="WP_102244835.1">
    <property type="nucleotide sequence ID" value="NZ_CP025704.1"/>
</dbReference>
<evidence type="ECO:0000313" key="2">
    <source>
        <dbReference type="Proteomes" id="UP000235584"/>
    </source>
</evidence>
<sequence length="217" mass="23831">MMKSPKGVWDADDCALILIDYQPEMFSGLGSAYPKEIELNVCTIAKAAVAFNIPIILSTVAVRMGVNKPTIQSLRDILQGVVEIDRTSMDAWEDKAFVDAVKATGKKRLVFCALYTEICLTYPVVDAIADGFEVCFVADAVAGQSLIEHNTAISRLIAAGAVPNTTSAMIGEWFRDWSSPLASDGREILISYYEKKANFHINEYHSSSKGEVFKEVH</sequence>
<name>A0A2K9NXP8_BACTC</name>
<dbReference type="InterPro" id="IPR036380">
    <property type="entry name" value="Isochorismatase-like_sf"/>
</dbReference>
<evidence type="ECO:0000313" key="1">
    <source>
        <dbReference type="EMBL" id="AUN99544.1"/>
    </source>
</evidence>
<dbReference type="EMBL" id="CP025704">
    <property type="protein sequence ID" value="AUN99544.1"/>
    <property type="molecule type" value="Genomic_DNA"/>
</dbReference>
<keyword evidence="1" id="KW-0378">Hydrolase</keyword>
<dbReference type="AlphaFoldDB" id="A0A2K9NXP8"/>